<proteinExistence type="predicted"/>
<sequence length="210" mass="23756">MTEQERVQKQVELKMNCLNELLTKEMDKSKLLENQLADNLKKVRMLTTGTTALDHLLTIGQCPSSNWGLGFQGATSKSAEETVFVKGSSNEKDIQTTTKVQINNQKGENLKMTAATRRGNGCHFCGKRGHNVRYCFFRKNQYQRAWRMNLCFMEPSLYGHVWIAKKDLYPNYKQKALTVAHSEKSETRTDLSSSVTSLSLSLTGAIDLSH</sequence>
<evidence type="ECO:0008006" key="3">
    <source>
        <dbReference type="Google" id="ProtNLM"/>
    </source>
</evidence>
<evidence type="ECO:0000313" key="2">
    <source>
        <dbReference type="Proteomes" id="UP000823674"/>
    </source>
</evidence>
<evidence type="ECO:0000313" key="1">
    <source>
        <dbReference type="EMBL" id="KAG5416168.1"/>
    </source>
</evidence>
<comment type="caution">
    <text evidence="1">The sequence shown here is derived from an EMBL/GenBank/DDBJ whole genome shotgun (WGS) entry which is preliminary data.</text>
</comment>
<dbReference type="Proteomes" id="UP000823674">
    <property type="component" value="Chromosome A01"/>
</dbReference>
<name>A0ABQ7NZB8_BRACM</name>
<protein>
    <recommendedName>
        <fullName evidence="3">CCHC-type domain-containing protein</fullName>
    </recommendedName>
</protein>
<organism evidence="1 2">
    <name type="scientific">Brassica rapa subsp. trilocularis</name>
    <dbReference type="NCBI Taxonomy" id="1813537"/>
    <lineage>
        <taxon>Eukaryota</taxon>
        <taxon>Viridiplantae</taxon>
        <taxon>Streptophyta</taxon>
        <taxon>Embryophyta</taxon>
        <taxon>Tracheophyta</taxon>
        <taxon>Spermatophyta</taxon>
        <taxon>Magnoliopsida</taxon>
        <taxon>eudicotyledons</taxon>
        <taxon>Gunneridae</taxon>
        <taxon>Pentapetalae</taxon>
        <taxon>rosids</taxon>
        <taxon>malvids</taxon>
        <taxon>Brassicales</taxon>
        <taxon>Brassicaceae</taxon>
        <taxon>Brassiceae</taxon>
        <taxon>Brassica</taxon>
    </lineage>
</organism>
<gene>
    <name evidence="1" type="primary">A01g510730.1_BraROA</name>
    <name evidence="1" type="ORF">IGI04_003735</name>
</gene>
<keyword evidence="2" id="KW-1185">Reference proteome</keyword>
<accession>A0ABQ7NZB8</accession>
<dbReference type="EMBL" id="JADBGQ010000001">
    <property type="protein sequence ID" value="KAG5416168.1"/>
    <property type="molecule type" value="Genomic_DNA"/>
</dbReference>
<reference evidence="1 2" key="1">
    <citation type="submission" date="2021-03" db="EMBL/GenBank/DDBJ databases">
        <authorList>
            <person name="King G.J."/>
            <person name="Bancroft I."/>
            <person name="Baten A."/>
            <person name="Bloomfield J."/>
            <person name="Borpatragohain P."/>
            <person name="He Z."/>
            <person name="Irish N."/>
            <person name="Irwin J."/>
            <person name="Liu K."/>
            <person name="Mauleon R.P."/>
            <person name="Moore J."/>
            <person name="Morris R."/>
            <person name="Ostergaard L."/>
            <person name="Wang B."/>
            <person name="Wells R."/>
        </authorList>
    </citation>
    <scope>NUCLEOTIDE SEQUENCE [LARGE SCALE GENOMIC DNA]</scope>
    <source>
        <strain evidence="1">R-o-18</strain>
        <tissue evidence="1">Leaf</tissue>
    </source>
</reference>